<dbReference type="AlphaFoldDB" id="A0ABD5VCV1"/>
<feature type="compositionally biased region" description="Basic and acidic residues" evidence="1">
    <location>
        <begin position="105"/>
        <end position="117"/>
    </location>
</feature>
<dbReference type="PROSITE" id="PS51257">
    <property type="entry name" value="PROKAR_LIPOPROTEIN"/>
    <property type="match status" value="1"/>
</dbReference>
<dbReference type="Proteomes" id="UP001596312">
    <property type="component" value="Unassembled WGS sequence"/>
</dbReference>
<feature type="region of interest" description="Disordered" evidence="1">
    <location>
        <begin position="180"/>
        <end position="209"/>
    </location>
</feature>
<comment type="caution">
    <text evidence="2">The sequence shown here is derived from an EMBL/GenBank/DDBJ whole genome shotgun (WGS) entry which is preliminary data.</text>
</comment>
<evidence type="ECO:0000256" key="1">
    <source>
        <dbReference type="SAM" id="MobiDB-lite"/>
    </source>
</evidence>
<evidence type="ECO:0000313" key="3">
    <source>
        <dbReference type="Proteomes" id="UP001596312"/>
    </source>
</evidence>
<evidence type="ECO:0000313" key="2">
    <source>
        <dbReference type="EMBL" id="MFC6906990.1"/>
    </source>
</evidence>
<proteinExistence type="predicted"/>
<reference evidence="2 3" key="1">
    <citation type="journal article" date="2019" name="Int. J. Syst. Evol. Microbiol.">
        <title>The Global Catalogue of Microorganisms (GCM) 10K type strain sequencing project: providing services to taxonomists for standard genome sequencing and annotation.</title>
        <authorList>
            <consortium name="The Broad Institute Genomics Platform"/>
            <consortium name="The Broad Institute Genome Sequencing Center for Infectious Disease"/>
            <person name="Wu L."/>
            <person name="Ma J."/>
        </authorList>
    </citation>
    <scope>NUCLEOTIDE SEQUENCE [LARGE SCALE GENOMIC DNA]</scope>
    <source>
        <strain evidence="2 3">CGMCC 1.3240</strain>
    </source>
</reference>
<feature type="compositionally biased region" description="Basic and acidic residues" evidence="1">
    <location>
        <begin position="198"/>
        <end position="209"/>
    </location>
</feature>
<gene>
    <name evidence="2" type="ORF">ACFQGH_17505</name>
</gene>
<organism evidence="2 3">
    <name type="scientific">Halalkalicoccus tibetensis</name>
    <dbReference type="NCBI Taxonomy" id="175632"/>
    <lineage>
        <taxon>Archaea</taxon>
        <taxon>Methanobacteriati</taxon>
        <taxon>Methanobacteriota</taxon>
        <taxon>Stenosarchaea group</taxon>
        <taxon>Halobacteria</taxon>
        <taxon>Halobacteriales</taxon>
        <taxon>Halococcaceae</taxon>
        <taxon>Halalkalicoccus</taxon>
    </lineage>
</organism>
<protein>
    <submittedName>
        <fullName evidence="2">FxLYD domain-containing protein</fullName>
    </submittedName>
</protein>
<dbReference type="EMBL" id="JBHSXQ010000006">
    <property type="protein sequence ID" value="MFC6906990.1"/>
    <property type="molecule type" value="Genomic_DNA"/>
</dbReference>
<name>A0ABD5VCV1_9EURY</name>
<dbReference type="InterPro" id="IPR047676">
    <property type="entry name" value="FxLYD_dom"/>
</dbReference>
<accession>A0ABD5VCV1</accession>
<feature type="region of interest" description="Disordered" evidence="1">
    <location>
        <begin position="28"/>
        <end position="120"/>
    </location>
</feature>
<dbReference type="RefSeq" id="WP_340605570.1">
    <property type="nucleotide sequence ID" value="NZ_JBBMXV010000006.1"/>
</dbReference>
<keyword evidence="3" id="KW-1185">Reference proteome</keyword>
<sequence>MVSRRQLLNGIAGSSLLVMSAGCVGTRWWEEEGAETGSTDTEEPDDSESESDEESSTGEATDDTDTEESADTPSEADSEGTSDEEERQHEPDEEDLEVDEDEYEDHGTSETEQRSPDDIEIDAEADLEDSGAARVAGTVTNVSETSIDVIDLEITFSDADGAYLTADLVSVHDLRAGESDSFESTITPDQARGQPGHVDIEPTVYDRAD</sequence>
<dbReference type="NCBIfam" id="NF038353">
    <property type="entry name" value="FxLYD_dom"/>
    <property type="match status" value="1"/>
</dbReference>
<feature type="compositionally biased region" description="Acidic residues" evidence="1">
    <location>
        <begin position="40"/>
        <end position="104"/>
    </location>
</feature>